<organism evidence="1">
    <name type="scientific">marine sediment metagenome</name>
    <dbReference type="NCBI Taxonomy" id="412755"/>
    <lineage>
        <taxon>unclassified sequences</taxon>
        <taxon>metagenomes</taxon>
        <taxon>ecological metagenomes</taxon>
    </lineage>
</organism>
<evidence type="ECO:0000313" key="1">
    <source>
        <dbReference type="EMBL" id="KKN45135.1"/>
    </source>
</evidence>
<evidence type="ECO:0008006" key="2">
    <source>
        <dbReference type="Google" id="ProtNLM"/>
    </source>
</evidence>
<reference evidence="1" key="1">
    <citation type="journal article" date="2015" name="Nature">
        <title>Complex archaea that bridge the gap between prokaryotes and eukaryotes.</title>
        <authorList>
            <person name="Spang A."/>
            <person name="Saw J.H."/>
            <person name="Jorgensen S.L."/>
            <person name="Zaremba-Niedzwiedzka K."/>
            <person name="Martijn J."/>
            <person name="Lind A.E."/>
            <person name="van Eijk R."/>
            <person name="Schleper C."/>
            <person name="Guy L."/>
            <person name="Ettema T.J."/>
        </authorList>
    </citation>
    <scope>NUCLEOTIDE SEQUENCE</scope>
</reference>
<comment type="caution">
    <text evidence="1">The sequence shown here is derived from an EMBL/GenBank/DDBJ whole genome shotgun (WGS) entry which is preliminary data.</text>
</comment>
<protein>
    <recommendedName>
        <fullName evidence="2">Head-tail adaptor protein</fullName>
    </recommendedName>
</protein>
<dbReference type="InterPro" id="IPR038666">
    <property type="entry name" value="SSP1_head-tail_sf"/>
</dbReference>
<accession>A0A0F9QLU7</accession>
<proteinExistence type="predicted"/>
<name>A0A0F9QLU7_9ZZZZ</name>
<sequence length="105" mass="11676">MSIDSLCDKTISVLRPAVLVSDTGAYEEAYSTWKTVKARIQPLTATEMVKLGREATDIGIRFYCVPCGIQEPDRIGYGSRTFEVLGVRDIDEQGRLMTVDCVEIL</sequence>
<dbReference type="AlphaFoldDB" id="A0A0F9QLU7"/>
<gene>
    <name evidence="1" type="ORF">LCGC14_0685880</name>
</gene>
<dbReference type="InterPro" id="IPR008767">
    <property type="entry name" value="Phage_SPP1_head-tail_adaptor"/>
</dbReference>
<dbReference type="Gene3D" id="2.40.10.270">
    <property type="entry name" value="Bacteriophage SPP1 head-tail adaptor protein"/>
    <property type="match status" value="1"/>
</dbReference>
<dbReference type="EMBL" id="LAZR01001409">
    <property type="protein sequence ID" value="KKN45135.1"/>
    <property type="molecule type" value="Genomic_DNA"/>
</dbReference>
<dbReference type="Pfam" id="PF05521">
    <property type="entry name" value="Phage_HCP"/>
    <property type="match status" value="1"/>
</dbReference>